<organism evidence="1 2">
    <name type="scientific">Neisseria subflava NJ9703</name>
    <dbReference type="NCBI Taxonomy" id="546268"/>
    <lineage>
        <taxon>Bacteria</taxon>
        <taxon>Pseudomonadati</taxon>
        <taxon>Pseudomonadota</taxon>
        <taxon>Betaproteobacteria</taxon>
        <taxon>Neisseriales</taxon>
        <taxon>Neisseriaceae</taxon>
        <taxon>Neisseria</taxon>
    </lineage>
</organism>
<proteinExistence type="predicted"/>
<dbReference type="EMBL" id="ACEO02000004">
    <property type="protein sequence ID" value="EFC52348.1"/>
    <property type="molecule type" value="Genomic_DNA"/>
</dbReference>
<dbReference type="Proteomes" id="UP000004621">
    <property type="component" value="Unassembled WGS sequence"/>
</dbReference>
<evidence type="ECO:0000313" key="1">
    <source>
        <dbReference type="EMBL" id="EFC52348.1"/>
    </source>
</evidence>
<gene>
    <name evidence="1" type="ORF">NEISUBOT_04094</name>
</gene>
<comment type="caution">
    <text evidence="1">The sequence shown here is derived from an EMBL/GenBank/DDBJ whole genome shotgun (WGS) entry which is preliminary data.</text>
</comment>
<accession>A0A9W5IRB6</accession>
<protein>
    <submittedName>
        <fullName evidence="1">Uncharacterized protein</fullName>
    </submittedName>
</protein>
<reference evidence="1 2" key="1">
    <citation type="submission" date="2010-01" db="EMBL/GenBank/DDBJ databases">
        <authorList>
            <person name="Weinstock G."/>
            <person name="Sodergren E."/>
            <person name="Clifton S."/>
            <person name="Fulton L."/>
            <person name="Fulton B."/>
            <person name="Courtney L."/>
            <person name="Fronick C."/>
            <person name="Harrison M."/>
            <person name="Strong C."/>
            <person name="Farmer C."/>
            <person name="Delahaunty K."/>
            <person name="Markovic C."/>
            <person name="Hall O."/>
            <person name="Minx P."/>
            <person name="Tomlinson C."/>
            <person name="Mitreva M."/>
            <person name="Nelson J."/>
            <person name="Hou S."/>
            <person name="Wollam A."/>
            <person name="Pepin K.H."/>
            <person name="Johnson M."/>
            <person name="Bhonagiri V."/>
            <person name="Nash W.E."/>
            <person name="Warren W."/>
            <person name="Chinwalla A."/>
            <person name="Mardis E.R."/>
            <person name="Wilson R.K."/>
        </authorList>
    </citation>
    <scope>NUCLEOTIDE SEQUENCE [LARGE SCALE GENOMIC DNA]</scope>
    <source>
        <strain evidence="1 2">NJ9703</strain>
    </source>
</reference>
<name>A0A9W5IRB6_NEISU</name>
<evidence type="ECO:0000313" key="2">
    <source>
        <dbReference type="Proteomes" id="UP000004621"/>
    </source>
</evidence>
<dbReference type="AlphaFoldDB" id="A0A9W5IRB6"/>
<sequence length="65" mass="7609">MKTHLSAIQYPHNNLFPISHFSDGLYRYGSFNHSYRFRQILCLQVSIPSKPEKPTKNSPLHGFFN</sequence>